<evidence type="ECO:0000256" key="1">
    <source>
        <dbReference type="ARBA" id="ARBA00006484"/>
    </source>
</evidence>
<organism evidence="4 5">
    <name type="scientific">Hypocrea atroviridis (strain ATCC 20476 / IMI 206040)</name>
    <name type="common">Trichoderma atroviride</name>
    <dbReference type="NCBI Taxonomy" id="452589"/>
    <lineage>
        <taxon>Eukaryota</taxon>
        <taxon>Fungi</taxon>
        <taxon>Dikarya</taxon>
        <taxon>Ascomycota</taxon>
        <taxon>Pezizomycotina</taxon>
        <taxon>Sordariomycetes</taxon>
        <taxon>Hypocreomycetidae</taxon>
        <taxon>Hypocreales</taxon>
        <taxon>Hypocreaceae</taxon>
        <taxon>Trichoderma</taxon>
    </lineage>
</organism>
<comment type="similarity">
    <text evidence="1">Belongs to the short-chain dehydrogenases/reductases (SDR) family.</text>
</comment>
<reference evidence="4 5" key="1">
    <citation type="journal article" date="2011" name="Genome Biol.">
        <title>Comparative genome sequence analysis underscores mycoparasitism as the ancestral life style of Trichoderma.</title>
        <authorList>
            <person name="Kubicek C.P."/>
            <person name="Herrera-Estrella A."/>
            <person name="Seidl-Seiboth V."/>
            <person name="Martinez D.A."/>
            <person name="Druzhinina I.S."/>
            <person name="Thon M."/>
            <person name="Zeilinger S."/>
            <person name="Casas-Flores S."/>
            <person name="Horwitz B.A."/>
            <person name="Mukherjee P.K."/>
            <person name="Mukherjee M."/>
            <person name="Kredics L."/>
            <person name="Alcaraz L.D."/>
            <person name="Aerts A."/>
            <person name="Antal Z."/>
            <person name="Atanasova L."/>
            <person name="Cervantes-Badillo M.G."/>
            <person name="Challacombe J."/>
            <person name="Chertkov O."/>
            <person name="McCluskey K."/>
            <person name="Coulpier F."/>
            <person name="Deshpande N."/>
            <person name="von Doehren H."/>
            <person name="Ebbole D.J."/>
            <person name="Esquivel-Naranjo E.U."/>
            <person name="Fekete E."/>
            <person name="Flipphi M."/>
            <person name="Glaser F."/>
            <person name="Gomez-Rodriguez E.Y."/>
            <person name="Gruber S."/>
            <person name="Han C."/>
            <person name="Henrissat B."/>
            <person name="Hermosa R."/>
            <person name="Hernandez-Onate M."/>
            <person name="Karaffa L."/>
            <person name="Kosti I."/>
            <person name="Le Crom S."/>
            <person name="Lindquist E."/>
            <person name="Lucas S."/>
            <person name="Luebeck M."/>
            <person name="Luebeck P.S."/>
            <person name="Margeot A."/>
            <person name="Metz B."/>
            <person name="Misra M."/>
            <person name="Nevalainen H."/>
            <person name="Omann M."/>
            <person name="Packer N."/>
            <person name="Perrone G."/>
            <person name="Uresti-Rivera E.E."/>
            <person name="Salamov A."/>
            <person name="Schmoll M."/>
            <person name="Seiboth B."/>
            <person name="Shapiro H."/>
            <person name="Sukno S."/>
            <person name="Tamayo-Ramos J.A."/>
            <person name="Tisch D."/>
            <person name="Wiest A."/>
            <person name="Wilkinson H.H."/>
            <person name="Zhang M."/>
            <person name="Coutinho P.M."/>
            <person name="Kenerley C.M."/>
            <person name="Monte E."/>
            <person name="Baker S.E."/>
            <person name="Grigoriev I.V."/>
        </authorList>
    </citation>
    <scope>NUCLEOTIDE SEQUENCE [LARGE SCALE GENOMIC DNA]</scope>
    <source>
        <strain evidence="5">ATCC 20476 / IMI 206040</strain>
    </source>
</reference>
<keyword evidence="5" id="KW-1185">Reference proteome</keyword>
<dbReference type="PRINTS" id="PR00081">
    <property type="entry name" value="GDHRDH"/>
</dbReference>
<evidence type="ECO:0000256" key="2">
    <source>
        <dbReference type="ARBA" id="ARBA00022857"/>
    </source>
</evidence>
<dbReference type="Pfam" id="PF00106">
    <property type="entry name" value="adh_short"/>
    <property type="match status" value="1"/>
</dbReference>
<sequence length="248" mass="26792">MAPTTVLITGANRGIGAALVSLYLARPSTIVIATVREINEANKSKLHSLNQAKGSRLILVPFNLDLPSSAADDIFHLQDRYGVPSLDIVIANAGICNTWSPVDKLSDNEVLIHFQVNALGLLRLFKAVLPLLQAAQQPKIAYMSTMLASIQDIPHDPSLTAAYGMSKVAGNYLIEKINAEFDDITAFPISPGFVKTDMGNRGAKLVGLEQATMSVNESASQIIDQIEKASKTNTNGRFINYNGETLPW</sequence>
<gene>
    <name evidence="4" type="ORF">TRIATDRAFT_309969</name>
</gene>
<name>G9P0K6_HYPAI</name>
<dbReference type="SUPFAM" id="SSF51735">
    <property type="entry name" value="NAD(P)-binding Rossmann-fold domains"/>
    <property type="match status" value="1"/>
</dbReference>
<dbReference type="eggNOG" id="KOG1611">
    <property type="taxonomic scope" value="Eukaryota"/>
</dbReference>
<dbReference type="Proteomes" id="UP000005426">
    <property type="component" value="Unassembled WGS sequence"/>
</dbReference>
<evidence type="ECO:0000256" key="3">
    <source>
        <dbReference type="ARBA" id="ARBA00023002"/>
    </source>
</evidence>
<dbReference type="InterPro" id="IPR036291">
    <property type="entry name" value="NAD(P)-bd_dom_sf"/>
</dbReference>
<dbReference type="GO" id="GO:0016491">
    <property type="term" value="F:oxidoreductase activity"/>
    <property type="evidence" value="ECO:0007669"/>
    <property type="project" value="UniProtKB-KW"/>
</dbReference>
<keyword evidence="2" id="KW-0521">NADP</keyword>
<dbReference type="GO" id="GO:0005737">
    <property type="term" value="C:cytoplasm"/>
    <property type="evidence" value="ECO:0007669"/>
    <property type="project" value="TreeGrafter"/>
</dbReference>
<dbReference type="AlphaFoldDB" id="G9P0K6"/>
<keyword evidence="3" id="KW-0560">Oxidoreductase</keyword>
<comment type="caution">
    <text evidence="4">The sequence shown here is derived from an EMBL/GenBank/DDBJ whole genome shotgun (WGS) entry which is preliminary data.</text>
</comment>
<dbReference type="OMA" id="QFVNYNG"/>
<dbReference type="PANTHER" id="PTHR43544">
    <property type="entry name" value="SHORT-CHAIN DEHYDROGENASE/REDUCTASE"/>
    <property type="match status" value="1"/>
</dbReference>
<dbReference type="Gene3D" id="3.40.50.720">
    <property type="entry name" value="NAD(P)-binding Rossmann-like Domain"/>
    <property type="match status" value="1"/>
</dbReference>
<dbReference type="OrthoDB" id="9876299at2759"/>
<dbReference type="PANTHER" id="PTHR43544:SF7">
    <property type="entry name" value="NADB-LER2"/>
    <property type="match status" value="1"/>
</dbReference>
<dbReference type="EMBL" id="ABDG02000026">
    <property type="protein sequence ID" value="EHK42377.1"/>
    <property type="molecule type" value="Genomic_DNA"/>
</dbReference>
<accession>G9P0K6</accession>
<evidence type="ECO:0000313" key="5">
    <source>
        <dbReference type="Proteomes" id="UP000005426"/>
    </source>
</evidence>
<dbReference type="InterPro" id="IPR002347">
    <property type="entry name" value="SDR_fam"/>
</dbReference>
<dbReference type="HOGENOM" id="CLU_010194_9_1_1"/>
<dbReference type="CDD" id="cd05325">
    <property type="entry name" value="carb_red_sniffer_like_SDR_c"/>
    <property type="match status" value="1"/>
</dbReference>
<proteinExistence type="inferred from homology"/>
<evidence type="ECO:0000313" key="4">
    <source>
        <dbReference type="EMBL" id="EHK42377.1"/>
    </source>
</evidence>
<dbReference type="InterPro" id="IPR051468">
    <property type="entry name" value="Fungal_SecMetab_SDRs"/>
</dbReference>
<protein>
    <submittedName>
        <fullName evidence="4">Uncharacterized protein</fullName>
    </submittedName>
</protein>